<accession>A0ACC0IYC7</accession>
<gene>
    <name evidence="1" type="ORF">LOK49_LG01G01714</name>
</gene>
<reference evidence="1 2" key="1">
    <citation type="journal article" date="2022" name="Plant J.">
        <title>Chromosome-level genome of Camellia lanceoleosa provides a valuable resource for understanding genome evolution and self-incompatibility.</title>
        <authorList>
            <person name="Gong W."/>
            <person name="Xiao S."/>
            <person name="Wang L."/>
            <person name="Liao Z."/>
            <person name="Chang Y."/>
            <person name="Mo W."/>
            <person name="Hu G."/>
            <person name="Li W."/>
            <person name="Zhao G."/>
            <person name="Zhu H."/>
            <person name="Hu X."/>
            <person name="Ji K."/>
            <person name="Xiang X."/>
            <person name="Song Q."/>
            <person name="Yuan D."/>
            <person name="Jin S."/>
            <person name="Zhang L."/>
        </authorList>
    </citation>
    <scope>NUCLEOTIDE SEQUENCE [LARGE SCALE GENOMIC DNA]</scope>
    <source>
        <strain evidence="1">SQ_2022a</strain>
    </source>
</reference>
<evidence type="ECO:0000313" key="1">
    <source>
        <dbReference type="EMBL" id="KAI8030304.1"/>
    </source>
</evidence>
<organism evidence="1 2">
    <name type="scientific">Camellia lanceoleosa</name>
    <dbReference type="NCBI Taxonomy" id="1840588"/>
    <lineage>
        <taxon>Eukaryota</taxon>
        <taxon>Viridiplantae</taxon>
        <taxon>Streptophyta</taxon>
        <taxon>Embryophyta</taxon>
        <taxon>Tracheophyta</taxon>
        <taxon>Spermatophyta</taxon>
        <taxon>Magnoliopsida</taxon>
        <taxon>eudicotyledons</taxon>
        <taxon>Gunneridae</taxon>
        <taxon>Pentapetalae</taxon>
        <taxon>asterids</taxon>
        <taxon>Ericales</taxon>
        <taxon>Theaceae</taxon>
        <taxon>Camellia</taxon>
    </lineage>
</organism>
<protein>
    <submittedName>
        <fullName evidence="1">Plant UBX domain-containing protein 8</fullName>
    </submittedName>
</protein>
<name>A0ACC0IYC7_9ERIC</name>
<comment type="caution">
    <text evidence="1">The sequence shown here is derived from an EMBL/GenBank/DDBJ whole genome shotgun (WGS) entry which is preliminary data.</text>
</comment>
<sequence>MYIINAGSGFRLLWNTVKTFLDPKTTAKIQVMGNKCQSKLLEEHGGDLNEAVNAHFNEGDRSIIHETSTAAPQNDAMDIDEPIQVGPPRPPFSLLPSARNLNMFSLLDPDFSRSLFDSGPGLTTRAPFVSHPREVREIPIEFKDGSEQEGHSGLVPSIEDVTETAQAQGPETHGTVIIDEDDDEDIPTAPSGHAAGQNEQEDDVLGNNSGGTYPMPTAPGIDDLPDYSNEIEEEMVRAAIEASKREVGKGYLDQQFDAPDYLNNPGTRQRQSHLEDAELAHAVSLSLKVCDFFILFIYLFLYRDTLASFALALLELDLKAVEQENALLEVGEKVGASELEAFKSTELWDMGKMTSSNGSWRQVFVPPDKCTSRQSRLDVGSSSIQEAAEDVEEQPLVRHRSRRMSSAFVDWFDIELIIIQPPPTGIQGEVYVCLSQKSEPLLMRERASLIGEQRSKLLKEAKAKRVKLLQEARAKGSSFLKKLRKVQASLRSLEQRTCKSGSKTKETSFLTRKSAGGRRGGLQEKRWVHTKNEPRRMQNEGLGAKTRSQ</sequence>
<keyword evidence="2" id="KW-1185">Reference proteome</keyword>
<proteinExistence type="predicted"/>
<evidence type="ECO:0000313" key="2">
    <source>
        <dbReference type="Proteomes" id="UP001060215"/>
    </source>
</evidence>
<dbReference type="EMBL" id="CM045758">
    <property type="protein sequence ID" value="KAI8030304.1"/>
    <property type="molecule type" value="Genomic_DNA"/>
</dbReference>
<feature type="non-terminal residue" evidence="1">
    <location>
        <position position="549"/>
    </location>
</feature>
<dbReference type="Proteomes" id="UP001060215">
    <property type="component" value="Chromosome 1"/>
</dbReference>